<proteinExistence type="predicted"/>
<sequence length="183" mass="21649">MESNYDSLPSGIKESFKKYFGIIDRMQNENYAMLYKKNENDCKKHNTIKSRIPIFKQPVLTKQFVDRLKINFVSLETVGVCEKTLIGFVQTIPIPPFDQNKVTIRASWDNWVSYKDIEARKISHASPHESLYVKQFSNPSFQNYDFSLEFDANNDSMIFFAIRYTNGVKEYWDNNNFHNYCIY</sequence>
<dbReference type="AlphaFoldDB" id="A0A6B2GAM1"/>
<name>A0A6B2GAM1_MYXSQ</name>
<reference evidence="2" key="1">
    <citation type="submission" date="2018-11" db="EMBL/GenBank/DDBJ databases">
        <title>Myxobolus squamalis genome and transcriptome.</title>
        <authorList>
            <person name="Yahalomi D."/>
            <person name="Atkinson S.D."/>
            <person name="Neuhof M."/>
            <person name="Chang E.S."/>
            <person name="Philippe H."/>
            <person name="Cartwright P."/>
            <person name="Bartholomew J.L."/>
            <person name="Huchon D."/>
        </authorList>
    </citation>
    <scope>NUCLEOTIDE SEQUENCE</scope>
    <source>
        <strain evidence="2">71B08</strain>
        <tissue evidence="2">Whole</tissue>
    </source>
</reference>
<accession>A0A6B2GAM1</accession>
<dbReference type="GO" id="GO:2001069">
    <property type="term" value="F:glycogen binding"/>
    <property type="evidence" value="ECO:0007669"/>
    <property type="project" value="TreeGrafter"/>
</dbReference>
<evidence type="ECO:0000259" key="1">
    <source>
        <dbReference type="Pfam" id="PF03370"/>
    </source>
</evidence>
<dbReference type="EMBL" id="GHBR01003797">
    <property type="protein sequence ID" value="NDJ97863.1"/>
    <property type="molecule type" value="Transcribed_RNA"/>
</dbReference>
<dbReference type="PANTHER" id="PTHR12307">
    <property type="entry name" value="PROTEIN PHOSPHATASE 1 REGULATORY SUBUNIT"/>
    <property type="match status" value="1"/>
</dbReference>
<dbReference type="Pfam" id="PF03370">
    <property type="entry name" value="CBM_21"/>
    <property type="match status" value="1"/>
</dbReference>
<dbReference type="GO" id="GO:0005979">
    <property type="term" value="P:regulation of glycogen biosynthetic process"/>
    <property type="evidence" value="ECO:0007669"/>
    <property type="project" value="TreeGrafter"/>
</dbReference>
<dbReference type="InterPro" id="IPR038175">
    <property type="entry name" value="CBM21_dom_sf"/>
</dbReference>
<protein>
    <submittedName>
        <fullName evidence="2">Protein phosphatase 1 regulatory subunit 3D (Trinotate prediction)</fullName>
    </submittedName>
</protein>
<dbReference type="InterPro" id="IPR050782">
    <property type="entry name" value="PP1_regulatory_subunit_3"/>
</dbReference>
<evidence type="ECO:0000313" key="2">
    <source>
        <dbReference type="EMBL" id="NDJ97863.1"/>
    </source>
</evidence>
<dbReference type="InterPro" id="IPR005036">
    <property type="entry name" value="CBM21_dom"/>
</dbReference>
<dbReference type="GO" id="GO:0000164">
    <property type="term" value="C:protein phosphatase type 1 complex"/>
    <property type="evidence" value="ECO:0007669"/>
    <property type="project" value="TreeGrafter"/>
</dbReference>
<dbReference type="Gene3D" id="2.60.40.2440">
    <property type="entry name" value="Carbohydrate binding type-21 domain"/>
    <property type="match status" value="1"/>
</dbReference>
<dbReference type="PANTHER" id="PTHR12307:SF36">
    <property type="entry name" value="GLYCOGEN-BINDING SUBUNIT 76A"/>
    <property type="match status" value="1"/>
</dbReference>
<feature type="domain" description="CBM21" evidence="1">
    <location>
        <begin position="71"/>
        <end position="182"/>
    </location>
</feature>
<organism evidence="2">
    <name type="scientific">Myxobolus squamalis</name>
    <name type="common">Myxosporean</name>
    <dbReference type="NCBI Taxonomy" id="59785"/>
    <lineage>
        <taxon>Eukaryota</taxon>
        <taxon>Metazoa</taxon>
        <taxon>Cnidaria</taxon>
        <taxon>Myxozoa</taxon>
        <taxon>Myxosporea</taxon>
        <taxon>Bivalvulida</taxon>
        <taxon>Platysporina</taxon>
        <taxon>Myxobolidae</taxon>
        <taxon>Myxobolus</taxon>
    </lineage>
</organism>
<dbReference type="GO" id="GO:0008157">
    <property type="term" value="F:protein phosphatase 1 binding"/>
    <property type="evidence" value="ECO:0007669"/>
    <property type="project" value="TreeGrafter"/>
</dbReference>